<feature type="region of interest" description="Disordered" evidence="1">
    <location>
        <begin position="161"/>
        <end position="218"/>
    </location>
</feature>
<name>A0A9Q8Q6A9_9HYPO</name>
<feature type="region of interest" description="Disordered" evidence="1">
    <location>
        <begin position="272"/>
        <end position="291"/>
    </location>
</feature>
<keyword evidence="3" id="KW-1185">Reference proteome</keyword>
<feature type="compositionally biased region" description="Basic and acidic residues" evidence="1">
    <location>
        <begin position="74"/>
        <end position="86"/>
    </location>
</feature>
<organism evidence="2 3">
    <name type="scientific">Purpureocillium takamizusanense</name>
    <dbReference type="NCBI Taxonomy" id="2060973"/>
    <lineage>
        <taxon>Eukaryota</taxon>
        <taxon>Fungi</taxon>
        <taxon>Dikarya</taxon>
        <taxon>Ascomycota</taxon>
        <taxon>Pezizomycotina</taxon>
        <taxon>Sordariomycetes</taxon>
        <taxon>Hypocreomycetidae</taxon>
        <taxon>Hypocreales</taxon>
        <taxon>Ophiocordycipitaceae</taxon>
        <taxon>Purpureocillium</taxon>
    </lineage>
</organism>
<evidence type="ECO:0000313" key="2">
    <source>
        <dbReference type="EMBL" id="UNI13252.1"/>
    </source>
</evidence>
<feature type="compositionally biased region" description="Pro residues" evidence="1">
    <location>
        <begin position="14"/>
        <end position="24"/>
    </location>
</feature>
<dbReference type="AlphaFoldDB" id="A0A9Q8Q6A9"/>
<dbReference type="Proteomes" id="UP000829364">
    <property type="component" value="Chromosome 1"/>
</dbReference>
<feature type="compositionally biased region" description="Pro residues" evidence="1">
    <location>
        <begin position="169"/>
        <end position="181"/>
    </location>
</feature>
<dbReference type="GeneID" id="72061976"/>
<feature type="compositionally biased region" description="Basic residues" evidence="1">
    <location>
        <begin position="203"/>
        <end position="217"/>
    </location>
</feature>
<accession>A0A9Q8Q6A9</accession>
<reference evidence="2" key="1">
    <citation type="submission" date="2021-11" db="EMBL/GenBank/DDBJ databases">
        <title>Purpureocillium_takamizusanense_genome.</title>
        <authorList>
            <person name="Nguyen N.-H."/>
        </authorList>
    </citation>
    <scope>NUCLEOTIDE SEQUENCE</scope>
    <source>
        <strain evidence="2">PT3</strain>
    </source>
</reference>
<proteinExistence type="predicted"/>
<feature type="compositionally biased region" description="Basic and acidic residues" evidence="1">
    <location>
        <begin position="272"/>
        <end position="285"/>
    </location>
</feature>
<sequence>MTRGGGGGGGASSPLPPSPFLLPPATPSELLTHTLAHLRHPTTLIVCWPKEQFVEALVQDVRQQQQQQLEQEQEEQRPHVAPRGDDTADENGEGGAGASASTAVDAQGGSGTAESQQRPAIPAQQLLSATLLQVSISRHIRMLFVPSVVHLRAHLAASSFSGTISSSSTPPPPPAGHPPPQSDIMAPPAGDGKGGDGDDACPRNRRPTTRQHHRQQQHRPLLLVYGLLELHRDGTEWSARGLNASLAELVECAARCGGLVPVLVEPRRMERDKGADFGGQHHHDGGASSCSSPELLAALAEPVPILSGAERRRDGSWRGKTVPIRRVLARWFDVPPPAGG</sequence>
<feature type="region of interest" description="Disordered" evidence="1">
    <location>
        <begin position="65"/>
        <end position="119"/>
    </location>
</feature>
<dbReference type="EMBL" id="CP086354">
    <property type="protein sequence ID" value="UNI13252.1"/>
    <property type="molecule type" value="Genomic_DNA"/>
</dbReference>
<gene>
    <name evidence="2" type="ORF">JDV02_000009</name>
</gene>
<dbReference type="OrthoDB" id="5391496at2759"/>
<evidence type="ECO:0000256" key="1">
    <source>
        <dbReference type="SAM" id="MobiDB-lite"/>
    </source>
</evidence>
<feature type="compositionally biased region" description="Basic and acidic residues" evidence="1">
    <location>
        <begin position="193"/>
        <end position="202"/>
    </location>
</feature>
<dbReference type="KEGG" id="ptkz:JDV02_000009"/>
<evidence type="ECO:0000313" key="3">
    <source>
        <dbReference type="Proteomes" id="UP000829364"/>
    </source>
</evidence>
<protein>
    <submittedName>
        <fullName evidence="2">Uncharacterized protein</fullName>
    </submittedName>
</protein>
<feature type="region of interest" description="Disordered" evidence="1">
    <location>
        <begin position="1"/>
        <end position="24"/>
    </location>
</feature>
<dbReference type="RefSeq" id="XP_047836733.1">
    <property type="nucleotide sequence ID" value="XM_047980776.1"/>
</dbReference>
<feature type="compositionally biased region" description="Gly residues" evidence="1">
    <location>
        <begin position="1"/>
        <end position="11"/>
    </location>
</feature>